<dbReference type="GeneID" id="54406264"/>
<gene>
    <name evidence="1" type="ORF">P153DRAFT_339565</name>
</gene>
<keyword evidence="2" id="KW-1185">Reference proteome</keyword>
<dbReference type="PANTHER" id="PTHR36142">
    <property type="entry name" value="METALLO-HYDROLASE/OXIDOREDUCTASE SUPERFAMILY PROTEIN"/>
    <property type="match status" value="1"/>
</dbReference>
<accession>A0A6A6AGP6</accession>
<dbReference type="PANTHER" id="PTHR36142:SF5">
    <property type="entry name" value="METALLO-BETA-LACTAMASE DOMAIN-CONTAINING PROTEIN"/>
    <property type="match status" value="1"/>
</dbReference>
<sequence>MSLTVKSLNGDTAFLLTFRPPLLRPDLSPSSLGPCPGSFTILVDPWLVGPSIILNSAFSISKQKVQPCIAHLDELEHEPDVVLISQDKPDHCHEATLRQLPPDCGSTIFATPAAARKIRSWKHFRPERVKSLSKYVEGDEHSIHRILLPLALTGSHGEVTITWMPAKRDITALHHAFGITYRPPGAGLKNSSGSYLDLPTSLPASPGSLRTISSCSSPRTIVPSPWGHVEREKTISVLYAPHGVSFDVIRPYAVSHLVFEAALPLTALIHSLDRVENPWYLGGNISAGHIGGVQIARELYAQAWIAAHDADKDNRGWSVKQTRVAKCTIDQATRLLGDDDFGREKQKPGRTRVVSLASGGEFRIERG</sequence>
<protein>
    <recommendedName>
        <fullName evidence="3">Metallo-beta-lactamase domain-containing protein</fullName>
    </recommendedName>
</protein>
<dbReference type="Pfam" id="PF13483">
    <property type="entry name" value="Lactamase_B_3"/>
    <property type="match status" value="1"/>
</dbReference>
<dbReference type="Proteomes" id="UP000799771">
    <property type="component" value="Unassembled WGS sequence"/>
</dbReference>
<dbReference type="InterPro" id="IPR036866">
    <property type="entry name" value="RibonucZ/Hydroxyglut_hydro"/>
</dbReference>
<dbReference type="Gene3D" id="3.60.15.10">
    <property type="entry name" value="Ribonuclease Z/Hydroxyacylglutathione hydrolase-like"/>
    <property type="match status" value="1"/>
</dbReference>
<evidence type="ECO:0008006" key="3">
    <source>
        <dbReference type="Google" id="ProtNLM"/>
    </source>
</evidence>
<organism evidence="1 2">
    <name type="scientific">Dothidotthia symphoricarpi CBS 119687</name>
    <dbReference type="NCBI Taxonomy" id="1392245"/>
    <lineage>
        <taxon>Eukaryota</taxon>
        <taxon>Fungi</taxon>
        <taxon>Dikarya</taxon>
        <taxon>Ascomycota</taxon>
        <taxon>Pezizomycotina</taxon>
        <taxon>Dothideomycetes</taxon>
        <taxon>Pleosporomycetidae</taxon>
        <taxon>Pleosporales</taxon>
        <taxon>Dothidotthiaceae</taxon>
        <taxon>Dothidotthia</taxon>
    </lineage>
</organism>
<dbReference type="OrthoDB" id="332863at2759"/>
<proteinExistence type="predicted"/>
<dbReference type="EMBL" id="ML977505">
    <property type="protein sequence ID" value="KAF2130067.1"/>
    <property type="molecule type" value="Genomic_DNA"/>
</dbReference>
<dbReference type="RefSeq" id="XP_033524454.1">
    <property type="nucleotide sequence ID" value="XM_033665832.1"/>
</dbReference>
<dbReference type="AlphaFoldDB" id="A0A6A6AGP6"/>
<evidence type="ECO:0000313" key="2">
    <source>
        <dbReference type="Proteomes" id="UP000799771"/>
    </source>
</evidence>
<reference evidence="1" key="1">
    <citation type="journal article" date="2020" name="Stud. Mycol.">
        <title>101 Dothideomycetes genomes: a test case for predicting lifestyles and emergence of pathogens.</title>
        <authorList>
            <person name="Haridas S."/>
            <person name="Albert R."/>
            <person name="Binder M."/>
            <person name="Bloem J."/>
            <person name="Labutti K."/>
            <person name="Salamov A."/>
            <person name="Andreopoulos B."/>
            <person name="Baker S."/>
            <person name="Barry K."/>
            <person name="Bills G."/>
            <person name="Bluhm B."/>
            <person name="Cannon C."/>
            <person name="Castanera R."/>
            <person name="Culley D."/>
            <person name="Daum C."/>
            <person name="Ezra D."/>
            <person name="Gonzalez J."/>
            <person name="Henrissat B."/>
            <person name="Kuo A."/>
            <person name="Liang C."/>
            <person name="Lipzen A."/>
            <person name="Lutzoni F."/>
            <person name="Magnuson J."/>
            <person name="Mondo S."/>
            <person name="Nolan M."/>
            <person name="Ohm R."/>
            <person name="Pangilinan J."/>
            <person name="Park H.-J."/>
            <person name="Ramirez L."/>
            <person name="Alfaro M."/>
            <person name="Sun H."/>
            <person name="Tritt A."/>
            <person name="Yoshinaga Y."/>
            <person name="Zwiers L.-H."/>
            <person name="Turgeon B."/>
            <person name="Goodwin S."/>
            <person name="Spatafora J."/>
            <person name="Crous P."/>
            <person name="Grigoriev I."/>
        </authorList>
    </citation>
    <scope>NUCLEOTIDE SEQUENCE</scope>
    <source>
        <strain evidence="1">CBS 119687</strain>
    </source>
</reference>
<evidence type="ECO:0000313" key="1">
    <source>
        <dbReference type="EMBL" id="KAF2130067.1"/>
    </source>
</evidence>
<name>A0A6A6AGP6_9PLEO</name>